<name>A0AAW1KST0_POPJA</name>
<dbReference type="EMBL" id="JASPKY010000186">
    <property type="protein sequence ID" value="KAK9722668.1"/>
    <property type="molecule type" value="Genomic_DNA"/>
</dbReference>
<proteinExistence type="predicted"/>
<dbReference type="Proteomes" id="UP001458880">
    <property type="component" value="Unassembled WGS sequence"/>
</dbReference>
<accession>A0AAW1KST0</accession>
<reference evidence="3 4" key="1">
    <citation type="journal article" date="2024" name="BMC Genomics">
        <title>De novo assembly and annotation of Popillia japonica's genome with initial clues to its potential as an invasive pest.</title>
        <authorList>
            <person name="Cucini C."/>
            <person name="Boschi S."/>
            <person name="Funari R."/>
            <person name="Cardaioli E."/>
            <person name="Iannotti N."/>
            <person name="Marturano G."/>
            <person name="Paoli F."/>
            <person name="Bruttini M."/>
            <person name="Carapelli A."/>
            <person name="Frati F."/>
            <person name="Nardi F."/>
        </authorList>
    </citation>
    <scope>NUCLEOTIDE SEQUENCE [LARGE SCALE GENOMIC DNA]</scope>
    <source>
        <strain evidence="3">DMR45628</strain>
    </source>
</reference>
<organism evidence="3 4">
    <name type="scientific">Popillia japonica</name>
    <name type="common">Japanese beetle</name>
    <dbReference type="NCBI Taxonomy" id="7064"/>
    <lineage>
        <taxon>Eukaryota</taxon>
        <taxon>Metazoa</taxon>
        <taxon>Ecdysozoa</taxon>
        <taxon>Arthropoda</taxon>
        <taxon>Hexapoda</taxon>
        <taxon>Insecta</taxon>
        <taxon>Pterygota</taxon>
        <taxon>Neoptera</taxon>
        <taxon>Endopterygota</taxon>
        <taxon>Coleoptera</taxon>
        <taxon>Polyphaga</taxon>
        <taxon>Scarabaeiformia</taxon>
        <taxon>Scarabaeidae</taxon>
        <taxon>Rutelinae</taxon>
        <taxon>Popillia</taxon>
    </lineage>
</organism>
<sequence>MEEIKEIFKAMIEDLRTDLRDMRKEQRDFYDEVKSLRLENQELKKQIIVLQNKIEVIEKNDRKKGKTEQHNSIWSFNKRKRTRTNKADNRV</sequence>
<keyword evidence="1" id="KW-0175">Coiled coil</keyword>
<evidence type="ECO:0000313" key="4">
    <source>
        <dbReference type="Proteomes" id="UP001458880"/>
    </source>
</evidence>
<feature type="compositionally biased region" description="Basic and acidic residues" evidence="2">
    <location>
        <begin position="60"/>
        <end position="69"/>
    </location>
</feature>
<protein>
    <submittedName>
        <fullName evidence="3">Uncharacterized protein</fullName>
    </submittedName>
</protein>
<evidence type="ECO:0000256" key="2">
    <source>
        <dbReference type="SAM" id="MobiDB-lite"/>
    </source>
</evidence>
<comment type="caution">
    <text evidence="3">The sequence shown here is derived from an EMBL/GenBank/DDBJ whole genome shotgun (WGS) entry which is preliminary data.</text>
</comment>
<evidence type="ECO:0000313" key="3">
    <source>
        <dbReference type="EMBL" id="KAK9722668.1"/>
    </source>
</evidence>
<dbReference type="AlphaFoldDB" id="A0AAW1KST0"/>
<gene>
    <name evidence="3" type="ORF">QE152_g19546</name>
</gene>
<feature type="region of interest" description="Disordered" evidence="2">
    <location>
        <begin position="60"/>
        <end position="91"/>
    </location>
</feature>
<keyword evidence="4" id="KW-1185">Reference proteome</keyword>
<evidence type="ECO:0000256" key="1">
    <source>
        <dbReference type="SAM" id="Coils"/>
    </source>
</evidence>
<feature type="coiled-coil region" evidence="1">
    <location>
        <begin position="5"/>
        <end position="60"/>
    </location>
</feature>